<keyword evidence="3" id="KW-1185">Reference proteome</keyword>
<name>A0A4S8LXU4_DENBC</name>
<organism evidence="2 3">
    <name type="scientific">Dendrothele bispora (strain CBS 962.96)</name>
    <dbReference type="NCBI Taxonomy" id="1314807"/>
    <lineage>
        <taxon>Eukaryota</taxon>
        <taxon>Fungi</taxon>
        <taxon>Dikarya</taxon>
        <taxon>Basidiomycota</taxon>
        <taxon>Agaricomycotina</taxon>
        <taxon>Agaricomycetes</taxon>
        <taxon>Agaricomycetidae</taxon>
        <taxon>Agaricales</taxon>
        <taxon>Agaricales incertae sedis</taxon>
        <taxon>Dendrothele</taxon>
    </lineage>
</organism>
<dbReference type="AlphaFoldDB" id="A0A4S8LXU4"/>
<feature type="compositionally biased region" description="Basic residues" evidence="1">
    <location>
        <begin position="128"/>
        <end position="141"/>
    </location>
</feature>
<evidence type="ECO:0000256" key="1">
    <source>
        <dbReference type="SAM" id="MobiDB-lite"/>
    </source>
</evidence>
<proteinExistence type="predicted"/>
<dbReference type="OrthoDB" id="434771at2759"/>
<evidence type="ECO:0000313" key="3">
    <source>
        <dbReference type="Proteomes" id="UP000297245"/>
    </source>
</evidence>
<reference evidence="2 3" key="1">
    <citation type="journal article" date="2019" name="Nat. Ecol. Evol.">
        <title>Megaphylogeny resolves global patterns of mushroom evolution.</title>
        <authorList>
            <person name="Varga T."/>
            <person name="Krizsan K."/>
            <person name="Foldi C."/>
            <person name="Dima B."/>
            <person name="Sanchez-Garcia M."/>
            <person name="Sanchez-Ramirez S."/>
            <person name="Szollosi G.J."/>
            <person name="Szarkandi J.G."/>
            <person name="Papp V."/>
            <person name="Albert L."/>
            <person name="Andreopoulos W."/>
            <person name="Angelini C."/>
            <person name="Antonin V."/>
            <person name="Barry K.W."/>
            <person name="Bougher N.L."/>
            <person name="Buchanan P."/>
            <person name="Buyck B."/>
            <person name="Bense V."/>
            <person name="Catcheside P."/>
            <person name="Chovatia M."/>
            <person name="Cooper J."/>
            <person name="Damon W."/>
            <person name="Desjardin D."/>
            <person name="Finy P."/>
            <person name="Geml J."/>
            <person name="Haridas S."/>
            <person name="Hughes K."/>
            <person name="Justo A."/>
            <person name="Karasinski D."/>
            <person name="Kautmanova I."/>
            <person name="Kiss B."/>
            <person name="Kocsube S."/>
            <person name="Kotiranta H."/>
            <person name="LaButti K.M."/>
            <person name="Lechner B.E."/>
            <person name="Liimatainen K."/>
            <person name="Lipzen A."/>
            <person name="Lukacs Z."/>
            <person name="Mihaltcheva S."/>
            <person name="Morgado L.N."/>
            <person name="Niskanen T."/>
            <person name="Noordeloos M.E."/>
            <person name="Ohm R.A."/>
            <person name="Ortiz-Santana B."/>
            <person name="Ovrebo C."/>
            <person name="Racz N."/>
            <person name="Riley R."/>
            <person name="Savchenko A."/>
            <person name="Shiryaev A."/>
            <person name="Soop K."/>
            <person name="Spirin V."/>
            <person name="Szebenyi C."/>
            <person name="Tomsovsky M."/>
            <person name="Tulloss R.E."/>
            <person name="Uehling J."/>
            <person name="Grigoriev I.V."/>
            <person name="Vagvolgyi C."/>
            <person name="Papp T."/>
            <person name="Martin F.M."/>
            <person name="Miettinen O."/>
            <person name="Hibbett D.S."/>
            <person name="Nagy L.G."/>
        </authorList>
    </citation>
    <scope>NUCLEOTIDE SEQUENCE [LARGE SCALE GENOMIC DNA]</scope>
    <source>
        <strain evidence="2 3">CBS 962.96</strain>
    </source>
</reference>
<protein>
    <submittedName>
        <fullName evidence="2">Uncharacterized protein</fullName>
    </submittedName>
</protein>
<gene>
    <name evidence="2" type="ORF">K435DRAFT_967042</name>
</gene>
<feature type="region of interest" description="Disordered" evidence="1">
    <location>
        <begin position="79"/>
        <end position="147"/>
    </location>
</feature>
<accession>A0A4S8LXU4</accession>
<dbReference type="EMBL" id="ML179234">
    <property type="protein sequence ID" value="THU94008.1"/>
    <property type="molecule type" value="Genomic_DNA"/>
</dbReference>
<evidence type="ECO:0000313" key="2">
    <source>
        <dbReference type="EMBL" id="THU94008.1"/>
    </source>
</evidence>
<feature type="compositionally biased region" description="Polar residues" evidence="1">
    <location>
        <begin position="79"/>
        <end position="91"/>
    </location>
</feature>
<dbReference type="Proteomes" id="UP000297245">
    <property type="component" value="Unassembled WGS sequence"/>
</dbReference>
<sequence length="347" mass="39894">MSAFGEGGFNFKRYLKATECTSFRISQALEARIRGHPATNVTEDENVEGLGQHVMLVMNKLTCLTDLWVRFSNAFVPTSQSSTGKRSSFGTKLSGPLLPHRQRMTQNPVEILDPYPNSIHPTNLPNTRRQRRGLSRHRSNRKTSQTSQALMLPALYQQQRRYASRWREEWEFRSGREEHEKELPFNTDLTDVSATLPEDTFVDKEEDVPERYFEICGWVDSDFIEGEESEDRLQECEVGNELLEELEERRNGLPEHLIFRAEDGHDDDRYSDTQRKHYRRAIGLSHVFWGHVRSILGIPFLLCKVSHSTEVAQNHNRSSLPEPIANLAAESLKSAKSILEILADLGR</sequence>